<evidence type="ECO:0000313" key="3">
    <source>
        <dbReference type="Proteomes" id="UP000830116"/>
    </source>
</evidence>
<feature type="chain" id="PRO_5045778646" evidence="1">
    <location>
        <begin position="20"/>
        <end position="350"/>
    </location>
</feature>
<proteinExistence type="predicted"/>
<dbReference type="EMBL" id="CP093442">
    <property type="protein sequence ID" value="UOE99997.1"/>
    <property type="molecule type" value="Genomic_DNA"/>
</dbReference>
<keyword evidence="3" id="KW-1185">Reference proteome</keyword>
<protein>
    <submittedName>
        <fullName evidence="2">OprO/OprP family phosphate-selective porin</fullName>
    </submittedName>
</protein>
<gene>
    <name evidence="2" type="ORF">MNR06_09825</name>
</gene>
<sequence>MKRFFITAIATALAATAQAGTINLDMRADYSGVTYNDEVATPSYSKFYLKTGRLDFQTKVVEDLSMRVRWAFNKSTTQLNTDSTQRSLEYAYLSHKMNDMFTLSAGKFNTEFGGFEGATSGADLYLTSEFYTRTGPAGALAGQNLGTTNLLYMTGVKGTFSFADQTQTLHILATNETNQEATTPLSQNTSMVGAIWKGAFMDKALMFNLSYHMMNASVTDDKHSFIAVGAMWNSQPVSVTVDYLMTERNSDAGDTKDALNSIVAKIGYSGWEQWVPRIELTSSEEKLEIAGTQTNKFMGMGLVLEYKPYTDTNFRYHVAANQVTLQPETGDDIIKQEVLVGARLMADFLK</sequence>
<dbReference type="Proteomes" id="UP000830116">
    <property type="component" value="Chromosome"/>
</dbReference>
<dbReference type="Gene3D" id="2.40.160.10">
    <property type="entry name" value="Porin"/>
    <property type="match status" value="1"/>
</dbReference>
<dbReference type="Pfam" id="PF07396">
    <property type="entry name" value="Porin_O_P"/>
    <property type="match status" value="1"/>
</dbReference>
<feature type="signal peptide" evidence="1">
    <location>
        <begin position="1"/>
        <end position="19"/>
    </location>
</feature>
<dbReference type="InterPro" id="IPR010870">
    <property type="entry name" value="Porin_O/P"/>
</dbReference>
<evidence type="ECO:0000313" key="2">
    <source>
        <dbReference type="EMBL" id="UOE99997.1"/>
    </source>
</evidence>
<accession>A0ABY4C934</accession>
<keyword evidence="1" id="KW-0732">Signal</keyword>
<reference evidence="2" key="1">
    <citation type="submission" date="2022-03" db="EMBL/GenBank/DDBJ databases">
        <title>Genome Identification and Characterization of new species Bdellovibrio reynosense LBG001 sp. nov. from a Mexico soil sample.</title>
        <authorList>
            <person name="Camilli A."/>
            <person name="Ajao Y."/>
            <person name="Guo X."/>
        </authorList>
    </citation>
    <scope>NUCLEOTIDE SEQUENCE</scope>
    <source>
        <strain evidence="2">LBG001</strain>
    </source>
</reference>
<dbReference type="SUPFAM" id="SSF56935">
    <property type="entry name" value="Porins"/>
    <property type="match status" value="1"/>
</dbReference>
<organism evidence="2 3">
    <name type="scientific">Bdellovibrio reynosensis</name>
    <dbReference type="NCBI Taxonomy" id="2835041"/>
    <lineage>
        <taxon>Bacteria</taxon>
        <taxon>Pseudomonadati</taxon>
        <taxon>Bdellovibrionota</taxon>
        <taxon>Bdellovibrionia</taxon>
        <taxon>Bdellovibrionales</taxon>
        <taxon>Pseudobdellovibrionaceae</taxon>
        <taxon>Bdellovibrio</taxon>
    </lineage>
</organism>
<dbReference type="InterPro" id="IPR023614">
    <property type="entry name" value="Porin_dom_sf"/>
</dbReference>
<dbReference type="RefSeq" id="WP_243535538.1">
    <property type="nucleotide sequence ID" value="NZ_CP093442.1"/>
</dbReference>
<evidence type="ECO:0000256" key="1">
    <source>
        <dbReference type="SAM" id="SignalP"/>
    </source>
</evidence>
<name>A0ABY4C934_9BACT</name>